<evidence type="ECO:0000313" key="2">
    <source>
        <dbReference type="EMBL" id="KAA6351944.1"/>
    </source>
</evidence>
<proteinExistence type="predicted"/>
<protein>
    <submittedName>
        <fullName evidence="2">D-inositol 3-phosphate glycosyltransferase</fullName>
        <ecNumber evidence="2">2.4.1.250</ecNumber>
    </submittedName>
</protein>
<dbReference type="GO" id="GO:0102710">
    <property type="term" value="F:D-inositol-3-phosphate glycosyltransferase activity"/>
    <property type="evidence" value="ECO:0007669"/>
    <property type="project" value="UniProtKB-EC"/>
</dbReference>
<name>A0A5J4T0V8_9ZZZZ</name>
<dbReference type="Pfam" id="PF00534">
    <property type="entry name" value="Glycos_transf_1"/>
    <property type="match status" value="1"/>
</dbReference>
<dbReference type="SUPFAM" id="SSF53756">
    <property type="entry name" value="UDP-Glycosyltransferase/glycogen phosphorylase"/>
    <property type="match status" value="1"/>
</dbReference>
<dbReference type="CDD" id="cd03801">
    <property type="entry name" value="GT4_PimA-like"/>
    <property type="match status" value="1"/>
</dbReference>
<sequence length="413" mass="46995">MNSKILLSHSTGNPNVRGVLEGLHRNGMLHSFHTSVACFPDSLFDKISFFPLFKDLKKRNFSSDIRSKTISYPYMELGRMLSRKFNISKWLEHEKGKFCIEQVCHSFDLNVANYVCKHHKNISAVYTYEDNAFNTFKQAKEFGIKCIYDLPIAYWEYGTQLMIEESIRLPRWAATLGGGINDSDAKHERKIKELELSDIVVCASSFVKDSLPLWAKNKPIIEVPFGTPSEICVSAKPISTEEPLRVLFVGSMGQRKGLGDLFKAITMLDTKNVELVVLGSLLAPIEFYKKQLPNFTYEQVRPHCQVLELMRTCDVFCLPSIVEGRALVMQEAMSQGLPIIITPNTGGEDLVIEGETGFLVPIRSPEKIAEKINWFLENRNQLYGMSIKAQQHAEKYTWEQYGNSIADLIQENF</sequence>
<keyword evidence="2" id="KW-0808">Transferase</keyword>
<reference evidence="2" key="1">
    <citation type="submission" date="2019-03" db="EMBL/GenBank/DDBJ databases">
        <title>Single cell metagenomics reveals metabolic interactions within the superorganism composed of flagellate Streblomastix strix and complex community of Bacteroidetes bacteria on its surface.</title>
        <authorList>
            <person name="Treitli S.C."/>
            <person name="Kolisko M."/>
            <person name="Husnik F."/>
            <person name="Keeling P."/>
            <person name="Hampl V."/>
        </authorList>
    </citation>
    <scope>NUCLEOTIDE SEQUENCE</scope>
    <source>
        <strain evidence="2">STM</strain>
    </source>
</reference>
<evidence type="ECO:0000259" key="1">
    <source>
        <dbReference type="Pfam" id="PF00534"/>
    </source>
</evidence>
<dbReference type="InterPro" id="IPR001296">
    <property type="entry name" value="Glyco_trans_1"/>
</dbReference>
<feature type="domain" description="Glycosyl transferase family 1" evidence="1">
    <location>
        <begin position="239"/>
        <end position="389"/>
    </location>
</feature>
<keyword evidence="2" id="KW-0328">Glycosyltransferase</keyword>
<dbReference type="AlphaFoldDB" id="A0A5J4T0V8"/>
<dbReference type="PANTHER" id="PTHR12526">
    <property type="entry name" value="GLYCOSYLTRANSFERASE"/>
    <property type="match status" value="1"/>
</dbReference>
<dbReference type="Gene3D" id="3.40.50.2000">
    <property type="entry name" value="Glycogen Phosphorylase B"/>
    <property type="match status" value="2"/>
</dbReference>
<organism evidence="2">
    <name type="scientific">termite gut metagenome</name>
    <dbReference type="NCBI Taxonomy" id="433724"/>
    <lineage>
        <taxon>unclassified sequences</taxon>
        <taxon>metagenomes</taxon>
        <taxon>organismal metagenomes</taxon>
    </lineage>
</organism>
<dbReference type="EC" id="2.4.1.250" evidence="2"/>
<dbReference type="EMBL" id="SNRY01000007">
    <property type="protein sequence ID" value="KAA6351944.1"/>
    <property type="molecule type" value="Genomic_DNA"/>
</dbReference>
<accession>A0A5J4T0V8</accession>
<comment type="caution">
    <text evidence="2">The sequence shown here is derived from an EMBL/GenBank/DDBJ whole genome shotgun (WGS) entry which is preliminary data.</text>
</comment>
<gene>
    <name evidence="2" type="ORF">EZS27_000741</name>
</gene>